<dbReference type="AlphaFoldDB" id="A0A926E2M7"/>
<keyword evidence="4 12" id="KW-0548">Nucleotidyltransferase</keyword>
<evidence type="ECO:0000256" key="3">
    <source>
        <dbReference type="ARBA" id="ARBA00022679"/>
    </source>
</evidence>
<dbReference type="Pfam" id="PF10410">
    <property type="entry name" value="DnaB_bind"/>
    <property type="match status" value="1"/>
</dbReference>
<feature type="zinc finger region" description="CHC2-type" evidence="12 14">
    <location>
        <begin position="26"/>
        <end position="50"/>
    </location>
</feature>
<evidence type="ECO:0000256" key="14">
    <source>
        <dbReference type="PIRSR" id="PIRSR002811-1"/>
    </source>
</evidence>
<dbReference type="InterPro" id="IPR013264">
    <property type="entry name" value="DNAG_N"/>
</dbReference>
<dbReference type="InterPro" id="IPR002694">
    <property type="entry name" value="Znf_CHC2"/>
</dbReference>
<evidence type="ECO:0000256" key="8">
    <source>
        <dbReference type="ARBA" id="ARBA00022833"/>
    </source>
</evidence>
<comment type="similarity">
    <text evidence="12 13">Belongs to the DnaG primase family.</text>
</comment>
<dbReference type="Pfam" id="PF01807">
    <property type="entry name" value="Zn_ribbon_DnaG"/>
    <property type="match status" value="1"/>
</dbReference>
<dbReference type="PIRSF" id="PIRSF002811">
    <property type="entry name" value="DnaG"/>
    <property type="match status" value="1"/>
</dbReference>
<dbReference type="InterPro" id="IPR006295">
    <property type="entry name" value="DNA_primase_DnaG"/>
</dbReference>
<keyword evidence="8 12" id="KW-0862">Zinc</keyword>
<keyword evidence="1 12" id="KW-0240">DNA-directed RNA polymerase</keyword>
<evidence type="ECO:0000256" key="2">
    <source>
        <dbReference type="ARBA" id="ARBA00022515"/>
    </source>
</evidence>
<dbReference type="SUPFAM" id="SSF56731">
    <property type="entry name" value="DNA primase core"/>
    <property type="match status" value="1"/>
</dbReference>
<evidence type="ECO:0000256" key="4">
    <source>
        <dbReference type="ARBA" id="ARBA00022695"/>
    </source>
</evidence>
<dbReference type="SUPFAM" id="SSF48024">
    <property type="entry name" value="N-terminal domain of DnaB helicase"/>
    <property type="match status" value="1"/>
</dbReference>
<dbReference type="GO" id="GO:0005737">
    <property type="term" value="C:cytoplasm"/>
    <property type="evidence" value="ECO:0007669"/>
    <property type="project" value="TreeGrafter"/>
</dbReference>
<evidence type="ECO:0000256" key="1">
    <source>
        <dbReference type="ARBA" id="ARBA00022478"/>
    </source>
</evidence>
<dbReference type="SMART" id="SM00493">
    <property type="entry name" value="TOPRIM"/>
    <property type="match status" value="1"/>
</dbReference>
<sequence>MSCDIESIVSSYVQLKRAGRNLTGLCPFHSEKTPSMVVYNDSQSFYCFGCGAGGDVISFIMRIENLDYPEAVRFLSERVGLQLPEDGREDASSRIKPVILEINRLAARFFHECLKSEAGKPGMEYLTARQLSPKTIVKYGLGYAPPGWDNLRKFLRGKGFSDEQMIAAAVLSKGKNGSSYDMFRNRVIFPIIDLKKNVIGFGGRVLDDSKPKYLNSADTPVFKKSKNLFSLNFAKNHISDGRLILAEGYMDVIAVNQAGFENVVATLGTALTPEQARLISSYAKEVIIAYDSDGAGRTATNRAVGLLDEVGVQTKILNMKGAKDPDEYLKKFGVQRFKLLLDGANNVTEYQLSVIKAKYDIALSEGQAGYLTEASKYLATVQSPIEREIYAGVLAKETGVLKETILSNIASLLKRRDRREKKKQWTDIQAGRNQPVDRQNPQRTANLQVALAEEGIIAFLYKNQDYLGYVLQKITPDSFVTDGNREIFGIMLQKLQNNNGISLMDFNPELSGEKIARFSGILARQSEMQMSREALDDYMKTLLDYQYKKAMNHAGDLSEEELLQVVDKLREKKKQP</sequence>
<organism evidence="16 17">
    <name type="scientific">Fumia xinanensis</name>
    <dbReference type="NCBI Taxonomy" id="2763659"/>
    <lineage>
        <taxon>Bacteria</taxon>
        <taxon>Bacillati</taxon>
        <taxon>Bacillota</taxon>
        <taxon>Clostridia</taxon>
        <taxon>Eubacteriales</taxon>
        <taxon>Oscillospiraceae</taxon>
        <taxon>Fumia</taxon>
    </lineage>
</organism>
<comment type="function">
    <text evidence="12 13">RNA polymerase that catalyzes the synthesis of short RNA molecules used as primers for DNA polymerase during DNA replication.</text>
</comment>
<feature type="domain" description="Toprim" evidence="15">
    <location>
        <begin position="241"/>
        <end position="322"/>
    </location>
</feature>
<dbReference type="Pfam" id="PF08275">
    <property type="entry name" value="DNAG_N"/>
    <property type="match status" value="1"/>
</dbReference>
<evidence type="ECO:0000256" key="9">
    <source>
        <dbReference type="ARBA" id="ARBA00022842"/>
    </source>
</evidence>
<dbReference type="GO" id="GO:0008270">
    <property type="term" value="F:zinc ion binding"/>
    <property type="evidence" value="ECO:0007669"/>
    <property type="project" value="UniProtKB-UniRule"/>
</dbReference>
<dbReference type="PROSITE" id="PS50880">
    <property type="entry name" value="TOPRIM"/>
    <property type="match status" value="1"/>
</dbReference>
<dbReference type="FunFam" id="3.90.980.10:FF:000001">
    <property type="entry name" value="DNA primase"/>
    <property type="match status" value="1"/>
</dbReference>
<evidence type="ECO:0000256" key="12">
    <source>
        <dbReference type="HAMAP-Rule" id="MF_00974"/>
    </source>
</evidence>
<evidence type="ECO:0000256" key="13">
    <source>
        <dbReference type="PIRNR" id="PIRNR002811"/>
    </source>
</evidence>
<dbReference type="InterPro" id="IPR036977">
    <property type="entry name" value="DNA_primase_Znf_CHC2"/>
</dbReference>
<dbReference type="GO" id="GO:0003899">
    <property type="term" value="F:DNA-directed RNA polymerase activity"/>
    <property type="evidence" value="ECO:0007669"/>
    <property type="project" value="UniProtKB-UniRule"/>
</dbReference>
<dbReference type="HAMAP" id="MF_00974">
    <property type="entry name" value="DNA_primase_DnaG"/>
    <property type="match status" value="1"/>
</dbReference>
<dbReference type="Pfam" id="PF13155">
    <property type="entry name" value="Toprim_2"/>
    <property type="match status" value="1"/>
</dbReference>
<evidence type="ECO:0000313" key="17">
    <source>
        <dbReference type="Proteomes" id="UP000610760"/>
    </source>
</evidence>
<dbReference type="Gene3D" id="3.40.1360.10">
    <property type="match status" value="1"/>
</dbReference>
<dbReference type="EC" id="2.7.7.101" evidence="12"/>
<keyword evidence="10 12" id="KW-0238">DNA-binding</keyword>
<dbReference type="EMBL" id="JACRSV010000002">
    <property type="protein sequence ID" value="MBC8560166.1"/>
    <property type="molecule type" value="Genomic_DNA"/>
</dbReference>
<evidence type="ECO:0000259" key="15">
    <source>
        <dbReference type="PROSITE" id="PS50880"/>
    </source>
</evidence>
<protein>
    <recommendedName>
        <fullName evidence="12 13">DNA primase</fullName>
        <ecNumber evidence="12">2.7.7.101</ecNumber>
    </recommendedName>
</protein>
<dbReference type="PANTHER" id="PTHR30313">
    <property type="entry name" value="DNA PRIMASE"/>
    <property type="match status" value="1"/>
</dbReference>
<keyword evidence="6 12" id="KW-0479">Metal-binding</keyword>
<comment type="catalytic activity">
    <reaction evidence="12">
        <text>ssDNA + n NTP = ssDNA/pppN(pN)n-1 hybrid + (n-1) diphosphate.</text>
        <dbReference type="EC" id="2.7.7.101"/>
    </reaction>
</comment>
<dbReference type="FunFam" id="3.90.580.10:FF:000001">
    <property type="entry name" value="DNA primase"/>
    <property type="match status" value="1"/>
</dbReference>
<dbReference type="SUPFAM" id="SSF57783">
    <property type="entry name" value="Zinc beta-ribbon"/>
    <property type="match status" value="1"/>
</dbReference>
<dbReference type="PANTHER" id="PTHR30313:SF2">
    <property type="entry name" value="DNA PRIMASE"/>
    <property type="match status" value="1"/>
</dbReference>
<evidence type="ECO:0000256" key="11">
    <source>
        <dbReference type="ARBA" id="ARBA00023163"/>
    </source>
</evidence>
<dbReference type="Gene3D" id="3.90.980.10">
    <property type="entry name" value="DNA primase, catalytic core, N-terminal domain"/>
    <property type="match status" value="1"/>
</dbReference>
<dbReference type="InterPro" id="IPR006171">
    <property type="entry name" value="TOPRIM_dom"/>
</dbReference>
<name>A0A926E2M7_9FIRM</name>
<dbReference type="Gene3D" id="1.10.860.10">
    <property type="entry name" value="DNAb Helicase, Chain A"/>
    <property type="match status" value="1"/>
</dbReference>
<keyword evidence="9" id="KW-0460">Magnesium</keyword>
<dbReference type="InterPro" id="IPR030846">
    <property type="entry name" value="DnaG_bac"/>
</dbReference>
<dbReference type="InterPro" id="IPR036185">
    <property type="entry name" value="DNA_heli_DnaB-like_N_sf"/>
</dbReference>
<comment type="domain">
    <text evidence="12">Contains an N-terminal zinc-binding domain, a central core domain that contains the primase activity, and a C-terminal DnaB-binding domain.</text>
</comment>
<dbReference type="InterPro" id="IPR034151">
    <property type="entry name" value="TOPRIM_DnaG_bac"/>
</dbReference>
<dbReference type="InterPro" id="IPR019475">
    <property type="entry name" value="DNA_primase_DnaB-bd"/>
</dbReference>
<evidence type="ECO:0000256" key="6">
    <source>
        <dbReference type="ARBA" id="ARBA00022723"/>
    </source>
</evidence>
<dbReference type="InterPro" id="IPR037068">
    <property type="entry name" value="DNA_primase_core_N_sf"/>
</dbReference>
<dbReference type="GO" id="GO:0003678">
    <property type="term" value="F:DNA helicase activity"/>
    <property type="evidence" value="ECO:0007669"/>
    <property type="project" value="InterPro"/>
</dbReference>
<dbReference type="GO" id="GO:0000428">
    <property type="term" value="C:DNA-directed RNA polymerase complex"/>
    <property type="evidence" value="ECO:0007669"/>
    <property type="project" value="UniProtKB-KW"/>
</dbReference>
<dbReference type="NCBIfam" id="TIGR01391">
    <property type="entry name" value="dnaG"/>
    <property type="match status" value="1"/>
</dbReference>
<keyword evidence="2 12" id="KW-0639">Primosome</keyword>
<keyword evidence="17" id="KW-1185">Reference proteome</keyword>
<dbReference type="Proteomes" id="UP000610760">
    <property type="component" value="Unassembled WGS sequence"/>
</dbReference>
<keyword evidence="3 12" id="KW-0808">Transferase</keyword>
<accession>A0A926E2M7</accession>
<proteinExistence type="inferred from homology"/>
<comment type="caution">
    <text evidence="16">The sequence shown here is derived from an EMBL/GenBank/DDBJ whole genome shotgun (WGS) entry which is preliminary data.</text>
</comment>
<dbReference type="GO" id="GO:1990077">
    <property type="term" value="C:primosome complex"/>
    <property type="evidence" value="ECO:0007669"/>
    <property type="project" value="UniProtKB-KW"/>
</dbReference>
<evidence type="ECO:0000256" key="5">
    <source>
        <dbReference type="ARBA" id="ARBA00022705"/>
    </source>
</evidence>
<evidence type="ECO:0000313" key="16">
    <source>
        <dbReference type="EMBL" id="MBC8560166.1"/>
    </source>
</evidence>
<dbReference type="GO" id="GO:0006269">
    <property type="term" value="P:DNA replication, synthesis of primer"/>
    <property type="evidence" value="ECO:0007669"/>
    <property type="project" value="UniProtKB-UniRule"/>
</dbReference>
<dbReference type="CDD" id="cd03364">
    <property type="entry name" value="TOPRIM_DnaG_primases"/>
    <property type="match status" value="1"/>
</dbReference>
<dbReference type="Gene3D" id="3.90.580.10">
    <property type="entry name" value="Zinc finger, CHC2-type domain"/>
    <property type="match status" value="1"/>
</dbReference>
<keyword evidence="7 12" id="KW-0863">Zinc-finger</keyword>
<comment type="subunit">
    <text evidence="12">Monomer. Interacts with DnaB.</text>
</comment>
<evidence type="ECO:0000256" key="7">
    <source>
        <dbReference type="ARBA" id="ARBA00022771"/>
    </source>
</evidence>
<keyword evidence="5 12" id="KW-0235">DNA replication</keyword>
<reference evidence="16" key="1">
    <citation type="submission" date="2020-08" db="EMBL/GenBank/DDBJ databases">
        <title>Genome public.</title>
        <authorList>
            <person name="Liu C."/>
            <person name="Sun Q."/>
        </authorList>
    </citation>
    <scope>NUCLEOTIDE SEQUENCE</scope>
    <source>
        <strain evidence="16">NSJ-33</strain>
    </source>
</reference>
<dbReference type="SMART" id="SM00400">
    <property type="entry name" value="ZnF_CHCC"/>
    <property type="match status" value="1"/>
</dbReference>
<comment type="cofactor">
    <cofactor evidence="12 13 14">
        <name>Zn(2+)</name>
        <dbReference type="ChEBI" id="CHEBI:29105"/>
    </cofactor>
    <text evidence="12 13 14">Binds 1 zinc ion per monomer.</text>
</comment>
<gene>
    <name evidence="12" type="primary">dnaG</name>
    <name evidence="16" type="ORF">H8710_08815</name>
</gene>
<dbReference type="GO" id="GO:0005524">
    <property type="term" value="F:ATP binding"/>
    <property type="evidence" value="ECO:0007669"/>
    <property type="project" value="InterPro"/>
</dbReference>
<dbReference type="InterPro" id="IPR016136">
    <property type="entry name" value="DNA_helicase_N/primase_C"/>
</dbReference>
<keyword evidence="11 12" id="KW-0804">Transcription</keyword>
<dbReference type="GO" id="GO:0003677">
    <property type="term" value="F:DNA binding"/>
    <property type="evidence" value="ECO:0007669"/>
    <property type="project" value="UniProtKB-KW"/>
</dbReference>
<dbReference type="InterPro" id="IPR050219">
    <property type="entry name" value="DnaG_primase"/>
</dbReference>
<evidence type="ECO:0000256" key="10">
    <source>
        <dbReference type="ARBA" id="ARBA00023125"/>
    </source>
</evidence>